<reference evidence="1 2" key="1">
    <citation type="submission" date="2024-01" db="EMBL/GenBank/DDBJ databases">
        <title>A draft genome for a cacao thread blight-causing isolate of Paramarasmius palmivorus.</title>
        <authorList>
            <person name="Baruah I.K."/>
            <person name="Bukari Y."/>
            <person name="Amoako-Attah I."/>
            <person name="Meinhardt L.W."/>
            <person name="Bailey B.A."/>
            <person name="Cohen S.P."/>
        </authorList>
    </citation>
    <scope>NUCLEOTIDE SEQUENCE [LARGE SCALE GENOMIC DNA]</scope>
    <source>
        <strain evidence="1 2">GH-12</strain>
    </source>
</reference>
<dbReference type="AlphaFoldDB" id="A0AAW0D7U5"/>
<dbReference type="Proteomes" id="UP001383192">
    <property type="component" value="Unassembled WGS sequence"/>
</dbReference>
<evidence type="ECO:0000313" key="2">
    <source>
        <dbReference type="Proteomes" id="UP001383192"/>
    </source>
</evidence>
<gene>
    <name evidence="1" type="ORF">VNI00_006476</name>
</gene>
<dbReference type="SUPFAM" id="SSF56112">
    <property type="entry name" value="Protein kinase-like (PK-like)"/>
    <property type="match status" value="1"/>
</dbReference>
<protein>
    <recommendedName>
        <fullName evidence="3">Protein kinase domain-containing protein</fullName>
    </recommendedName>
</protein>
<dbReference type="EMBL" id="JAYKXP010000019">
    <property type="protein sequence ID" value="KAK7047705.1"/>
    <property type="molecule type" value="Genomic_DNA"/>
</dbReference>
<evidence type="ECO:0008006" key="3">
    <source>
        <dbReference type="Google" id="ProtNLM"/>
    </source>
</evidence>
<keyword evidence="2" id="KW-1185">Reference proteome</keyword>
<comment type="caution">
    <text evidence="1">The sequence shown here is derived from an EMBL/GenBank/DDBJ whole genome shotgun (WGS) entry which is preliminary data.</text>
</comment>
<proteinExistence type="predicted"/>
<sequence length="262" mass="30216">MTIALDRLSTGRMFSLVLQSPRKAPQNKYLRELPSLPYNTFADYTINSSLQVGGDFDTQVWLGKANDYRNTPLVFKFFIPSLMDPSLLQDTFAGLDRTVEDIVHCQEEVFHILWDLQGTAIPWFFGTHEVIVSGEPAYLLVMEYIPQSFDSIPLGFQFRDKDRYIKLFKSATKALDIAHSRQLYHHDIHSSNLRHDNAQVVLIDWKNDIRHFTSVEPNESFFASIDIQALFETFATINEDLGTVFVSSIENDEEIGERMRVR</sequence>
<dbReference type="InterPro" id="IPR011009">
    <property type="entry name" value="Kinase-like_dom_sf"/>
</dbReference>
<dbReference type="Gene3D" id="1.10.510.10">
    <property type="entry name" value="Transferase(Phosphotransferase) domain 1"/>
    <property type="match status" value="1"/>
</dbReference>
<evidence type="ECO:0000313" key="1">
    <source>
        <dbReference type="EMBL" id="KAK7047705.1"/>
    </source>
</evidence>
<accession>A0AAW0D7U5</accession>
<organism evidence="1 2">
    <name type="scientific">Paramarasmius palmivorus</name>
    <dbReference type="NCBI Taxonomy" id="297713"/>
    <lineage>
        <taxon>Eukaryota</taxon>
        <taxon>Fungi</taxon>
        <taxon>Dikarya</taxon>
        <taxon>Basidiomycota</taxon>
        <taxon>Agaricomycotina</taxon>
        <taxon>Agaricomycetes</taxon>
        <taxon>Agaricomycetidae</taxon>
        <taxon>Agaricales</taxon>
        <taxon>Marasmiineae</taxon>
        <taxon>Marasmiaceae</taxon>
        <taxon>Paramarasmius</taxon>
    </lineage>
</organism>
<name>A0AAW0D7U5_9AGAR</name>